<keyword evidence="6" id="KW-0119">Carbohydrate metabolism</keyword>
<keyword evidence="10" id="KW-1185">Reference proteome</keyword>
<name>A0A2I0R4B1_9FLAO</name>
<dbReference type="InterPro" id="IPR050385">
    <property type="entry name" value="Archaeal_FAD_synthase"/>
</dbReference>
<evidence type="ECO:0000256" key="7">
    <source>
        <dbReference type="ARBA" id="ARBA00047428"/>
    </source>
</evidence>
<dbReference type="RefSeq" id="WP_101333870.1">
    <property type="nucleotide sequence ID" value="NZ_PJNI01000003.1"/>
</dbReference>
<keyword evidence="2 9" id="KW-0808">Transferase</keyword>
<evidence type="ECO:0000313" key="9">
    <source>
        <dbReference type="EMBL" id="PKR81389.1"/>
    </source>
</evidence>
<evidence type="ECO:0000256" key="3">
    <source>
        <dbReference type="ARBA" id="ARBA00022695"/>
    </source>
</evidence>
<comment type="catalytic activity">
    <reaction evidence="7">
        <text>D-glycero-beta-D-manno-heptose 1-phosphate + ATP + H(+) = ADP-D-glycero-beta-D-manno-heptose + diphosphate</text>
        <dbReference type="Rhea" id="RHEA:27465"/>
        <dbReference type="ChEBI" id="CHEBI:15378"/>
        <dbReference type="ChEBI" id="CHEBI:30616"/>
        <dbReference type="ChEBI" id="CHEBI:33019"/>
        <dbReference type="ChEBI" id="CHEBI:59967"/>
        <dbReference type="ChEBI" id="CHEBI:61593"/>
        <dbReference type="EC" id="2.7.7.70"/>
    </reaction>
</comment>
<dbReference type="GO" id="GO:0005975">
    <property type="term" value="P:carbohydrate metabolic process"/>
    <property type="evidence" value="ECO:0007669"/>
    <property type="project" value="InterPro"/>
</dbReference>
<evidence type="ECO:0000256" key="4">
    <source>
        <dbReference type="ARBA" id="ARBA00022741"/>
    </source>
</evidence>
<keyword evidence="4" id="KW-0547">Nucleotide-binding</keyword>
<evidence type="ECO:0000256" key="2">
    <source>
        <dbReference type="ARBA" id="ARBA00022679"/>
    </source>
</evidence>
<evidence type="ECO:0000259" key="8">
    <source>
        <dbReference type="Pfam" id="PF01467"/>
    </source>
</evidence>
<dbReference type="NCBIfam" id="TIGR00125">
    <property type="entry name" value="cyt_tran_rel"/>
    <property type="match status" value="1"/>
</dbReference>
<dbReference type="GO" id="GO:0005524">
    <property type="term" value="F:ATP binding"/>
    <property type="evidence" value="ECO:0007669"/>
    <property type="project" value="UniProtKB-KW"/>
</dbReference>
<keyword evidence="3 9" id="KW-0548">Nucleotidyltransferase</keyword>
<dbReference type="GO" id="GO:0016773">
    <property type="term" value="F:phosphotransferase activity, alcohol group as acceptor"/>
    <property type="evidence" value="ECO:0007669"/>
    <property type="project" value="InterPro"/>
</dbReference>
<dbReference type="InterPro" id="IPR011914">
    <property type="entry name" value="RfaE_dom_II"/>
</dbReference>
<feature type="domain" description="Cytidyltransferase-like" evidence="8">
    <location>
        <begin position="33"/>
        <end position="167"/>
    </location>
</feature>
<protein>
    <recommendedName>
        <fullName evidence="1">D-glycero-beta-D-manno-heptose 1-phosphate adenylyltransferase</fullName>
        <ecNumber evidence="1">2.7.7.70</ecNumber>
    </recommendedName>
</protein>
<reference evidence="9 10" key="1">
    <citation type="submission" date="2017-12" db="EMBL/GenBank/DDBJ databases">
        <title>The draft genome sequence of Brumimicrobium saltpan LHR20.</title>
        <authorList>
            <person name="Do Z.-J."/>
            <person name="Luo H.-R."/>
        </authorList>
    </citation>
    <scope>NUCLEOTIDE SEQUENCE [LARGE SCALE GENOMIC DNA]</scope>
    <source>
        <strain evidence="9 10">LHR20</strain>
    </source>
</reference>
<dbReference type="Proteomes" id="UP000236654">
    <property type="component" value="Unassembled WGS sequence"/>
</dbReference>
<dbReference type="InterPro" id="IPR014729">
    <property type="entry name" value="Rossmann-like_a/b/a_fold"/>
</dbReference>
<organism evidence="9 10">
    <name type="scientific">Brumimicrobium salinarum</name>
    <dbReference type="NCBI Taxonomy" id="2058658"/>
    <lineage>
        <taxon>Bacteria</taxon>
        <taxon>Pseudomonadati</taxon>
        <taxon>Bacteroidota</taxon>
        <taxon>Flavobacteriia</taxon>
        <taxon>Flavobacteriales</taxon>
        <taxon>Crocinitomicaceae</taxon>
        <taxon>Brumimicrobium</taxon>
    </lineage>
</organism>
<dbReference type="Gene3D" id="3.40.50.620">
    <property type="entry name" value="HUPs"/>
    <property type="match status" value="1"/>
</dbReference>
<dbReference type="PANTHER" id="PTHR43793">
    <property type="entry name" value="FAD SYNTHASE"/>
    <property type="match status" value="1"/>
</dbReference>
<dbReference type="EC" id="2.7.7.70" evidence="1"/>
<dbReference type="SUPFAM" id="SSF52374">
    <property type="entry name" value="Nucleotidylyl transferase"/>
    <property type="match status" value="1"/>
</dbReference>
<dbReference type="Pfam" id="PF01467">
    <property type="entry name" value="CTP_transf_like"/>
    <property type="match status" value="1"/>
</dbReference>
<evidence type="ECO:0000256" key="5">
    <source>
        <dbReference type="ARBA" id="ARBA00022840"/>
    </source>
</evidence>
<proteinExistence type="predicted"/>
<dbReference type="InterPro" id="IPR004821">
    <property type="entry name" value="Cyt_trans-like"/>
</dbReference>
<dbReference type="OrthoDB" id="9795543at2"/>
<keyword evidence="5" id="KW-0067">ATP-binding</keyword>
<evidence type="ECO:0000313" key="10">
    <source>
        <dbReference type="Proteomes" id="UP000236654"/>
    </source>
</evidence>
<sequence>MKKWQKIKSKCADKTEATSIISTWKSGGEEVVFTNGCFDILHLGHVSYLAKAASLGDRLVVAVNSDDSVRRLGKGSNRPVNTEEARALIIASLEVVDLVIVFSEDTPLSIIESLSPTILVKGADYDAKVNDPEHPQYIVGANEVKSRGGKVQTIAFEDGYSTTGIIEKLK</sequence>
<dbReference type="AlphaFoldDB" id="A0A2I0R4B1"/>
<accession>A0A2I0R4B1</accession>
<gene>
    <name evidence="9" type="primary">rfaE2</name>
    <name evidence="9" type="ORF">CW751_04855</name>
</gene>
<dbReference type="EMBL" id="PJNI01000003">
    <property type="protein sequence ID" value="PKR81389.1"/>
    <property type="molecule type" value="Genomic_DNA"/>
</dbReference>
<evidence type="ECO:0000256" key="6">
    <source>
        <dbReference type="ARBA" id="ARBA00023277"/>
    </source>
</evidence>
<evidence type="ECO:0000256" key="1">
    <source>
        <dbReference type="ARBA" id="ARBA00012519"/>
    </source>
</evidence>
<comment type="caution">
    <text evidence="9">The sequence shown here is derived from an EMBL/GenBank/DDBJ whole genome shotgun (WGS) entry which is preliminary data.</text>
</comment>
<dbReference type="PANTHER" id="PTHR43793:SF2">
    <property type="entry name" value="BIFUNCTIONAL PROTEIN HLDE"/>
    <property type="match status" value="1"/>
</dbReference>
<dbReference type="GO" id="GO:0016779">
    <property type="term" value="F:nucleotidyltransferase activity"/>
    <property type="evidence" value="ECO:0007669"/>
    <property type="project" value="UniProtKB-KW"/>
</dbReference>
<dbReference type="NCBIfam" id="TIGR02199">
    <property type="entry name" value="rfaE_dom_II"/>
    <property type="match status" value="1"/>
</dbReference>